<accession>G7SF69</accession>
<organism evidence="1 2">
    <name type="scientific">Streptococcus suis D12</name>
    <dbReference type="NCBI Taxonomy" id="1004952"/>
    <lineage>
        <taxon>Bacteria</taxon>
        <taxon>Bacillati</taxon>
        <taxon>Bacillota</taxon>
        <taxon>Bacilli</taxon>
        <taxon>Lactobacillales</taxon>
        <taxon>Streptococcaceae</taxon>
        <taxon>Streptococcus</taxon>
    </lineage>
</organism>
<dbReference type="EMBL" id="CP002644">
    <property type="protein sequence ID" value="AER18710.1"/>
    <property type="molecule type" value="Genomic_DNA"/>
</dbReference>
<evidence type="ECO:0000313" key="1">
    <source>
        <dbReference type="EMBL" id="AER18710.1"/>
    </source>
</evidence>
<proteinExistence type="predicted"/>
<dbReference type="KEGG" id="ssk:SSUD12_0379"/>
<protein>
    <submittedName>
        <fullName evidence="1">Uncharacterized protein</fullName>
    </submittedName>
</protein>
<evidence type="ECO:0000313" key="2">
    <source>
        <dbReference type="Proteomes" id="UP000008845"/>
    </source>
</evidence>
<name>G7SF69_STRSU</name>
<dbReference type="AlphaFoldDB" id="G7SF69"/>
<dbReference type="Proteomes" id="UP000008845">
    <property type="component" value="Chromosome"/>
</dbReference>
<sequence length="80" mass="9513">MRTSGSWFSFYLDVHEDNFGFKSLEIGTALGGFLCIQLIKDDSWLELEKWGYFSLSLKKVRWKNLRSFRWLIVECLIDEV</sequence>
<gene>
    <name evidence="1" type="ORF">SSUD12_0379</name>
</gene>
<dbReference type="HOGENOM" id="CLU_2588351_0_0_9"/>
<reference evidence="1 2" key="1">
    <citation type="journal article" date="2011" name="BMC Genomics">
        <title>Comparative Genomic Analysis of Streptococcus suis reveals significant genomic diversity among different serotypes.</title>
        <authorList>
            <person name="Zhang A."/>
            <person name="Yang M."/>
            <person name="Hu P."/>
            <person name="Wu J."/>
            <person name="Chen B."/>
            <person name="Hua Y."/>
            <person name="Yu J."/>
            <person name="Chen H."/>
            <person name="Xiao J."/>
            <person name="Jin M."/>
        </authorList>
    </citation>
    <scope>NUCLEOTIDE SEQUENCE [LARGE SCALE GENOMIC DNA]</scope>
    <source>
        <strain evidence="1">D12</strain>
    </source>
</reference>